<name>A0A1W2G552_REIFA</name>
<dbReference type="SMART" id="SM00530">
    <property type="entry name" value="HTH_XRE"/>
    <property type="match status" value="1"/>
</dbReference>
<evidence type="ECO:0000259" key="2">
    <source>
        <dbReference type="PROSITE" id="PS50943"/>
    </source>
</evidence>
<dbReference type="SUPFAM" id="SSF47413">
    <property type="entry name" value="lambda repressor-like DNA-binding domains"/>
    <property type="match status" value="1"/>
</dbReference>
<dbReference type="CDD" id="cd00093">
    <property type="entry name" value="HTH_XRE"/>
    <property type="match status" value="1"/>
</dbReference>
<evidence type="ECO:0000256" key="1">
    <source>
        <dbReference type="ARBA" id="ARBA00023125"/>
    </source>
</evidence>
<dbReference type="InterPro" id="IPR010982">
    <property type="entry name" value="Lambda_DNA-bd_dom_sf"/>
</dbReference>
<feature type="domain" description="HTH cro/C1-type" evidence="2">
    <location>
        <begin position="14"/>
        <end position="68"/>
    </location>
</feature>
<protein>
    <submittedName>
        <fullName evidence="3">Helix-turn-helix</fullName>
    </submittedName>
</protein>
<keyword evidence="1" id="KW-0238">DNA-binding</keyword>
<dbReference type="PANTHER" id="PTHR46797">
    <property type="entry name" value="HTH-TYPE TRANSCRIPTIONAL REGULATOR"/>
    <property type="match status" value="1"/>
</dbReference>
<dbReference type="AlphaFoldDB" id="A0A1W2G552"/>
<dbReference type="Gene3D" id="1.10.260.40">
    <property type="entry name" value="lambda repressor-like DNA-binding domains"/>
    <property type="match status" value="1"/>
</dbReference>
<evidence type="ECO:0000313" key="4">
    <source>
        <dbReference type="Proteomes" id="UP000192472"/>
    </source>
</evidence>
<sequence>MEDKQIIAAYSKTLKKLRIEKSISQEKLAFKAGLHPTYISLLETGKRQPSLSVIFRIAKELGYLPNEFVKKIEEAA</sequence>
<accession>A0A1W2G552</accession>
<keyword evidence="4" id="KW-1185">Reference proteome</keyword>
<dbReference type="GO" id="GO:0003700">
    <property type="term" value="F:DNA-binding transcription factor activity"/>
    <property type="evidence" value="ECO:0007669"/>
    <property type="project" value="TreeGrafter"/>
</dbReference>
<reference evidence="3 4" key="1">
    <citation type="submission" date="2017-04" db="EMBL/GenBank/DDBJ databases">
        <authorList>
            <person name="Afonso C.L."/>
            <person name="Miller P.J."/>
            <person name="Scott M.A."/>
            <person name="Spackman E."/>
            <person name="Goraichik I."/>
            <person name="Dimitrov K.M."/>
            <person name="Suarez D.L."/>
            <person name="Swayne D.E."/>
        </authorList>
    </citation>
    <scope>NUCLEOTIDE SEQUENCE [LARGE SCALE GENOMIC DNA]</scope>
    <source>
        <strain evidence="3 4">DSM 26133</strain>
    </source>
</reference>
<dbReference type="InterPro" id="IPR050807">
    <property type="entry name" value="TransReg_Diox_bact_type"/>
</dbReference>
<dbReference type="Proteomes" id="UP000192472">
    <property type="component" value="Unassembled WGS sequence"/>
</dbReference>
<dbReference type="STRING" id="692418.SAMN04488029_0138"/>
<organism evidence="3 4">
    <name type="scientific">Reichenbachiella faecimaris</name>
    <dbReference type="NCBI Taxonomy" id="692418"/>
    <lineage>
        <taxon>Bacteria</taxon>
        <taxon>Pseudomonadati</taxon>
        <taxon>Bacteroidota</taxon>
        <taxon>Cytophagia</taxon>
        <taxon>Cytophagales</taxon>
        <taxon>Reichenbachiellaceae</taxon>
        <taxon>Reichenbachiella</taxon>
    </lineage>
</organism>
<dbReference type="InterPro" id="IPR001387">
    <property type="entry name" value="Cro/C1-type_HTH"/>
</dbReference>
<evidence type="ECO:0000313" key="3">
    <source>
        <dbReference type="EMBL" id="SMD31800.1"/>
    </source>
</evidence>
<gene>
    <name evidence="3" type="ORF">SAMN04488029_0138</name>
</gene>
<dbReference type="Pfam" id="PF01381">
    <property type="entry name" value="HTH_3"/>
    <property type="match status" value="1"/>
</dbReference>
<dbReference type="PANTHER" id="PTHR46797:SF1">
    <property type="entry name" value="METHYLPHOSPHONATE SYNTHASE"/>
    <property type="match status" value="1"/>
</dbReference>
<proteinExistence type="predicted"/>
<dbReference type="GO" id="GO:0003677">
    <property type="term" value="F:DNA binding"/>
    <property type="evidence" value="ECO:0007669"/>
    <property type="project" value="UniProtKB-KW"/>
</dbReference>
<dbReference type="OrthoDB" id="680346at2"/>
<dbReference type="GO" id="GO:0005829">
    <property type="term" value="C:cytosol"/>
    <property type="evidence" value="ECO:0007669"/>
    <property type="project" value="TreeGrafter"/>
</dbReference>
<dbReference type="RefSeq" id="WP_084370499.1">
    <property type="nucleotide sequence ID" value="NZ_FWYF01000001.1"/>
</dbReference>
<dbReference type="EMBL" id="FWYF01000001">
    <property type="protein sequence ID" value="SMD31800.1"/>
    <property type="molecule type" value="Genomic_DNA"/>
</dbReference>
<dbReference type="PROSITE" id="PS50943">
    <property type="entry name" value="HTH_CROC1"/>
    <property type="match status" value="1"/>
</dbReference>